<feature type="region of interest" description="Disordered" evidence="1">
    <location>
        <begin position="1"/>
        <end position="40"/>
    </location>
</feature>
<feature type="compositionally biased region" description="Basic and acidic residues" evidence="1">
    <location>
        <begin position="174"/>
        <end position="185"/>
    </location>
</feature>
<feature type="region of interest" description="Disordered" evidence="1">
    <location>
        <begin position="366"/>
        <end position="506"/>
    </location>
</feature>
<feature type="compositionally biased region" description="Basic and acidic residues" evidence="1">
    <location>
        <begin position="463"/>
        <end position="472"/>
    </location>
</feature>
<evidence type="ECO:0000313" key="2">
    <source>
        <dbReference type="EMBL" id="KAJ6644449.1"/>
    </source>
</evidence>
<feature type="compositionally biased region" description="Basic residues" evidence="1">
    <location>
        <begin position="396"/>
        <end position="418"/>
    </location>
</feature>
<accession>A0A9Q0N6M4</accession>
<name>A0A9Q0N6M4_9DIPT</name>
<feature type="region of interest" description="Disordered" evidence="1">
    <location>
        <begin position="164"/>
        <end position="185"/>
    </location>
</feature>
<reference evidence="2" key="1">
    <citation type="submission" date="2022-07" db="EMBL/GenBank/DDBJ databases">
        <authorList>
            <person name="Trinca V."/>
            <person name="Uliana J.V.C."/>
            <person name="Torres T.T."/>
            <person name="Ward R.J."/>
            <person name="Monesi N."/>
        </authorList>
    </citation>
    <scope>NUCLEOTIDE SEQUENCE</scope>
    <source>
        <strain evidence="2">HSMRA1968</strain>
        <tissue evidence="2">Whole embryos</tissue>
    </source>
</reference>
<gene>
    <name evidence="2" type="ORF">Bhyg_09418</name>
</gene>
<dbReference type="Proteomes" id="UP001151699">
    <property type="component" value="Chromosome B"/>
</dbReference>
<organism evidence="2 3">
    <name type="scientific">Pseudolycoriella hygida</name>
    <dbReference type="NCBI Taxonomy" id="35572"/>
    <lineage>
        <taxon>Eukaryota</taxon>
        <taxon>Metazoa</taxon>
        <taxon>Ecdysozoa</taxon>
        <taxon>Arthropoda</taxon>
        <taxon>Hexapoda</taxon>
        <taxon>Insecta</taxon>
        <taxon>Pterygota</taxon>
        <taxon>Neoptera</taxon>
        <taxon>Endopterygota</taxon>
        <taxon>Diptera</taxon>
        <taxon>Nematocera</taxon>
        <taxon>Sciaroidea</taxon>
        <taxon>Sciaridae</taxon>
        <taxon>Pseudolycoriella</taxon>
    </lineage>
</organism>
<keyword evidence="3" id="KW-1185">Reference proteome</keyword>
<evidence type="ECO:0000256" key="1">
    <source>
        <dbReference type="SAM" id="MobiDB-lite"/>
    </source>
</evidence>
<proteinExistence type="predicted"/>
<comment type="caution">
    <text evidence="2">The sequence shown here is derived from an EMBL/GenBank/DDBJ whole genome shotgun (WGS) entry which is preliminary data.</text>
</comment>
<feature type="compositionally biased region" description="Low complexity" evidence="1">
    <location>
        <begin position="9"/>
        <end position="25"/>
    </location>
</feature>
<protein>
    <submittedName>
        <fullName evidence="2">Uncharacterized protein</fullName>
    </submittedName>
</protein>
<evidence type="ECO:0000313" key="3">
    <source>
        <dbReference type="Proteomes" id="UP001151699"/>
    </source>
</evidence>
<sequence length="803" mass="90338">MNPTGHKLNNSYESEQSSSNGSINETVTSEPSAATPPLNLPELFAVGSKMSDSDGFRVSQPEFDCDSELTQYSSTFSSAEISDQNERVLKELDKIKLTKILKTFTSNHQTSGLSQLTSCDRNTDKNPSIVFNMENSCNASDNKISKQMSEKKCDRNLSFKLDIGSKTTPNTRGSETKKTPKRVREQSPDLFEEYLSSEEETNNEAEQVNDTPIKLETSGWEKALLKRLQISLSGVLPPPSKTIIQHTSTDLYNLYHENLLKMSECKAEESEQSESLLKPTHTVEEVKCLEWKDMHKSIKCHGLSYNRTTHGEEFELLSMKYVDRCVGVETSSSFTHTYRPSVSKTRMKLLSQSPGTRLSHLVGRRRGLDTTNLMRKSGSDSSKLGSKQLVIDVRKNFHRRRKATTPKRRTPAKKRTPGRKTPGSSRKRLAPSNKSTVLTRENSKRALFQSPPKQRPKPTISEDLARRVDKSKRILFSSTDECDDKSMNTQPNAKRRRDDDGLLGNQPKLARMDDVCFNRTILSKSHTFCVANSTNESVTPMARARSDVTLSGSQPLSQSHRRKLLWAVSTSLRKKNIHTQHPNFTAFASVLAKLVKRLFLETRDVTVSTSDTMMRIADRLVFWVVRGKSADDIYLSERLRKENLRAAAKVKLKGYITPEDYDKLKQQATSIKTNMLHSQLSGDSFIFSEKSLNSNQSTQSAISRSSDLSMSNNCFNETQSLSPIPEANYALCNSSSKSNASNSVLRENMREIEVKQKSGQKVIEFSGKDQKNVSPYQDSKLLLGGAAVRTNIMHVKRQITFDS</sequence>
<dbReference type="OrthoDB" id="8192658at2759"/>
<dbReference type="EMBL" id="WJQU01000002">
    <property type="protein sequence ID" value="KAJ6644449.1"/>
    <property type="molecule type" value="Genomic_DNA"/>
</dbReference>
<dbReference type="AlphaFoldDB" id="A0A9Q0N6M4"/>